<dbReference type="Pfam" id="PF00994">
    <property type="entry name" value="MoCF_biosynth"/>
    <property type="match status" value="1"/>
</dbReference>
<name>A0ABW1X5A2_9ACTN</name>
<feature type="domain" description="MoaB/Mog" evidence="3">
    <location>
        <begin position="5"/>
        <end position="150"/>
    </location>
</feature>
<accession>A0ABW1X5A2</accession>
<evidence type="ECO:0000256" key="1">
    <source>
        <dbReference type="ARBA" id="ARBA00005046"/>
    </source>
</evidence>
<evidence type="ECO:0000313" key="4">
    <source>
        <dbReference type="EMBL" id="MFC6397337.1"/>
    </source>
</evidence>
<keyword evidence="2" id="KW-0501">Molybdenum cofactor biosynthesis</keyword>
<comment type="caution">
    <text evidence="4">The sequence shown here is derived from an EMBL/GenBank/DDBJ whole genome shotgun (WGS) entry which is preliminary data.</text>
</comment>
<comment type="pathway">
    <text evidence="1">Cofactor biosynthesis; molybdopterin biosynthesis.</text>
</comment>
<dbReference type="InterPro" id="IPR036425">
    <property type="entry name" value="MoaB/Mog-like_dom_sf"/>
</dbReference>
<keyword evidence="5" id="KW-1185">Reference proteome</keyword>
<gene>
    <name evidence="4" type="ORF">ACFP57_10135</name>
</gene>
<dbReference type="RefSeq" id="WP_343886587.1">
    <property type="nucleotide sequence ID" value="NZ_BAAAKI010000016.1"/>
</dbReference>
<reference evidence="5" key="1">
    <citation type="journal article" date="2019" name="Int. J. Syst. Evol. Microbiol.">
        <title>The Global Catalogue of Microorganisms (GCM) 10K type strain sequencing project: providing services to taxonomists for standard genome sequencing and annotation.</title>
        <authorList>
            <consortium name="The Broad Institute Genomics Platform"/>
            <consortium name="The Broad Institute Genome Sequencing Center for Infectious Disease"/>
            <person name="Wu L."/>
            <person name="Ma J."/>
        </authorList>
    </citation>
    <scope>NUCLEOTIDE SEQUENCE [LARGE SCALE GENOMIC DNA]</scope>
    <source>
        <strain evidence="5">CGMCC 1.15277</strain>
    </source>
</reference>
<proteinExistence type="predicted"/>
<evidence type="ECO:0000256" key="2">
    <source>
        <dbReference type="ARBA" id="ARBA00023150"/>
    </source>
</evidence>
<dbReference type="Gene3D" id="3.40.980.10">
    <property type="entry name" value="MoaB/Mog-like domain"/>
    <property type="match status" value="1"/>
</dbReference>
<dbReference type="InterPro" id="IPR051920">
    <property type="entry name" value="MPT_Adenylyltrnsfr/MoaC-Rel"/>
</dbReference>
<dbReference type="SMART" id="SM00852">
    <property type="entry name" value="MoCF_biosynth"/>
    <property type="match status" value="1"/>
</dbReference>
<dbReference type="SUPFAM" id="SSF53218">
    <property type="entry name" value="Molybdenum cofactor biosynthesis proteins"/>
    <property type="match status" value="1"/>
</dbReference>
<protein>
    <submittedName>
        <fullName evidence="4">Molybdopterin-binding protein</fullName>
    </submittedName>
</protein>
<dbReference type="InterPro" id="IPR001453">
    <property type="entry name" value="MoaB/Mog_dom"/>
</dbReference>
<sequence>MTTAHLVVVSDRAVADPAENRAAPVVAGALTAQGIESSVSIVPNEPEQVRAALQAAVRMADLVITFGGTGVRPGDCVVDLTHELGLVELPGIAEEIRRLGAVRTPASLLSRGTCGLVADGSRPVLVLNCPSSRGGAKDVAQVLGQVLGHLLRDLEGTERS</sequence>
<dbReference type="PANTHER" id="PTHR43764:SF1">
    <property type="entry name" value="MOLYBDOPTERIN MOLYBDOTRANSFERASE"/>
    <property type="match status" value="1"/>
</dbReference>
<evidence type="ECO:0000259" key="3">
    <source>
        <dbReference type="SMART" id="SM00852"/>
    </source>
</evidence>
<dbReference type="PANTHER" id="PTHR43764">
    <property type="entry name" value="MOLYBDENUM COFACTOR BIOSYNTHESIS"/>
    <property type="match status" value="1"/>
</dbReference>
<dbReference type="EMBL" id="JBHSUA010000019">
    <property type="protein sequence ID" value="MFC6397337.1"/>
    <property type="molecule type" value="Genomic_DNA"/>
</dbReference>
<dbReference type="Proteomes" id="UP001596266">
    <property type="component" value="Unassembled WGS sequence"/>
</dbReference>
<organism evidence="4 5">
    <name type="scientific">Luteococcus sanguinis</name>
    <dbReference type="NCBI Taxonomy" id="174038"/>
    <lineage>
        <taxon>Bacteria</taxon>
        <taxon>Bacillati</taxon>
        <taxon>Actinomycetota</taxon>
        <taxon>Actinomycetes</taxon>
        <taxon>Propionibacteriales</taxon>
        <taxon>Propionibacteriaceae</taxon>
        <taxon>Luteococcus</taxon>
    </lineage>
</organism>
<evidence type="ECO:0000313" key="5">
    <source>
        <dbReference type="Proteomes" id="UP001596266"/>
    </source>
</evidence>